<sequence length="244" mass="26305">MSTAPASSAEALLRVEQVSAGYGLMPVLHGLSIEVRAAEIVALVGSNGAGKTTLLRVLSRLLPCTGTLRFNRQDLAAMTPDQAFGHGLVQVPEGRQLFDRMTVQDNLLMGAFRRHDKAAVARDLQRMYQLFPRLGERRRQLAGSMSGGEQQMCAMARALMAAPVLMMIDEMSLGLAPVIVDQLTEVLAEIRKNGVTVLLVEQDVQVALGAADRAYVIENGRVTLAGPARQLIDDPAVQQAYLGV</sequence>
<keyword evidence="2" id="KW-0813">Transport</keyword>
<dbReference type="InterPro" id="IPR052156">
    <property type="entry name" value="BCAA_Transport_ATP-bd_LivF"/>
</dbReference>
<reference evidence="8 9" key="1">
    <citation type="submission" date="2024-09" db="EMBL/GenBank/DDBJ databases">
        <authorList>
            <person name="Sun Q."/>
            <person name="Mori K."/>
        </authorList>
    </citation>
    <scope>NUCLEOTIDE SEQUENCE [LARGE SCALE GENOMIC DNA]</scope>
    <source>
        <strain evidence="8 9">NCAIM B.02336</strain>
    </source>
</reference>
<accession>A0ABV6PXQ4</accession>
<protein>
    <submittedName>
        <fullName evidence="8">ABC transporter ATP-binding protein</fullName>
    </submittedName>
</protein>
<evidence type="ECO:0000256" key="2">
    <source>
        <dbReference type="ARBA" id="ARBA00022448"/>
    </source>
</evidence>
<comment type="similarity">
    <text evidence="1">Belongs to the ABC transporter superfamily.</text>
</comment>
<evidence type="ECO:0000256" key="5">
    <source>
        <dbReference type="ARBA" id="ARBA00022840"/>
    </source>
</evidence>
<dbReference type="PROSITE" id="PS50893">
    <property type="entry name" value="ABC_TRANSPORTER_2"/>
    <property type="match status" value="1"/>
</dbReference>
<evidence type="ECO:0000256" key="4">
    <source>
        <dbReference type="ARBA" id="ARBA00022741"/>
    </source>
</evidence>
<dbReference type="CDD" id="cd03224">
    <property type="entry name" value="ABC_TM1139_LivF_branched"/>
    <property type="match status" value="1"/>
</dbReference>
<evidence type="ECO:0000259" key="7">
    <source>
        <dbReference type="PROSITE" id="PS50893"/>
    </source>
</evidence>
<dbReference type="SMART" id="SM00382">
    <property type="entry name" value="AAA"/>
    <property type="match status" value="1"/>
</dbReference>
<comment type="caution">
    <text evidence="8">The sequence shown here is derived from an EMBL/GenBank/DDBJ whole genome shotgun (WGS) entry which is preliminary data.</text>
</comment>
<dbReference type="Pfam" id="PF00005">
    <property type="entry name" value="ABC_tran"/>
    <property type="match status" value="1"/>
</dbReference>
<dbReference type="InterPro" id="IPR003439">
    <property type="entry name" value="ABC_transporter-like_ATP-bd"/>
</dbReference>
<dbReference type="EMBL" id="JBHLTN010000029">
    <property type="protein sequence ID" value="MFC0593728.1"/>
    <property type="molecule type" value="Genomic_DNA"/>
</dbReference>
<keyword evidence="3" id="KW-0472">Membrane</keyword>
<dbReference type="GO" id="GO:0005524">
    <property type="term" value="F:ATP binding"/>
    <property type="evidence" value="ECO:0007669"/>
    <property type="project" value="UniProtKB-KW"/>
</dbReference>
<evidence type="ECO:0000256" key="6">
    <source>
        <dbReference type="ARBA" id="ARBA00022970"/>
    </source>
</evidence>
<evidence type="ECO:0000313" key="8">
    <source>
        <dbReference type="EMBL" id="MFC0593728.1"/>
    </source>
</evidence>
<keyword evidence="5 8" id="KW-0067">ATP-binding</keyword>
<dbReference type="PANTHER" id="PTHR43820">
    <property type="entry name" value="HIGH-AFFINITY BRANCHED-CHAIN AMINO ACID TRANSPORT ATP-BINDING PROTEIN LIVF"/>
    <property type="match status" value="1"/>
</dbReference>
<gene>
    <name evidence="8" type="ORF">ACFFGG_14340</name>
</gene>
<dbReference type="PANTHER" id="PTHR43820:SF4">
    <property type="entry name" value="HIGH-AFFINITY BRANCHED-CHAIN AMINO ACID TRANSPORT ATP-BINDING PROTEIN LIVF"/>
    <property type="match status" value="1"/>
</dbReference>
<keyword evidence="3" id="KW-1003">Cell membrane</keyword>
<evidence type="ECO:0000313" key="9">
    <source>
        <dbReference type="Proteomes" id="UP001589834"/>
    </source>
</evidence>
<dbReference type="Proteomes" id="UP001589834">
    <property type="component" value="Unassembled WGS sequence"/>
</dbReference>
<dbReference type="RefSeq" id="WP_377483951.1">
    <property type="nucleotide sequence ID" value="NZ_JBHLTN010000029.1"/>
</dbReference>
<feature type="domain" description="ABC transporter" evidence="7">
    <location>
        <begin position="13"/>
        <end position="244"/>
    </location>
</feature>
<name>A0ABV6PXQ4_9BURK</name>
<keyword evidence="9" id="KW-1185">Reference proteome</keyword>
<dbReference type="Gene3D" id="3.40.50.300">
    <property type="entry name" value="P-loop containing nucleotide triphosphate hydrolases"/>
    <property type="match status" value="1"/>
</dbReference>
<dbReference type="InterPro" id="IPR003593">
    <property type="entry name" value="AAA+_ATPase"/>
</dbReference>
<evidence type="ECO:0000256" key="1">
    <source>
        <dbReference type="ARBA" id="ARBA00005417"/>
    </source>
</evidence>
<organism evidence="8 9">
    <name type="scientific">Ottowia pentelensis</name>
    <dbReference type="NCBI Taxonomy" id="511108"/>
    <lineage>
        <taxon>Bacteria</taxon>
        <taxon>Pseudomonadati</taxon>
        <taxon>Pseudomonadota</taxon>
        <taxon>Betaproteobacteria</taxon>
        <taxon>Burkholderiales</taxon>
        <taxon>Comamonadaceae</taxon>
        <taxon>Ottowia</taxon>
    </lineage>
</organism>
<evidence type="ECO:0000256" key="3">
    <source>
        <dbReference type="ARBA" id="ARBA00022475"/>
    </source>
</evidence>
<proteinExistence type="inferred from homology"/>
<dbReference type="InterPro" id="IPR027417">
    <property type="entry name" value="P-loop_NTPase"/>
</dbReference>
<keyword evidence="6" id="KW-0029">Amino-acid transport</keyword>
<keyword evidence="4" id="KW-0547">Nucleotide-binding</keyword>
<dbReference type="SUPFAM" id="SSF52540">
    <property type="entry name" value="P-loop containing nucleoside triphosphate hydrolases"/>
    <property type="match status" value="1"/>
</dbReference>